<dbReference type="GO" id="GO:0009002">
    <property type="term" value="F:serine-type D-Ala-D-Ala carboxypeptidase activity"/>
    <property type="evidence" value="ECO:0007669"/>
    <property type="project" value="InterPro"/>
</dbReference>
<feature type="binding site" evidence="8">
    <location>
        <position position="243"/>
    </location>
    <ligand>
        <name>substrate</name>
    </ligand>
</feature>
<sequence>MPLAALLGIGLPAVQVLRPLPEPTLTVDQVPSSVTVDGAAFSVPWPGKGQGAVKVVGSGTTATFGEERPVPTASVAKIMTAYVILREHPLGKGEEGPWIEVDAQTVEDGRARDESRIVGLRVGQTFSERDMLKMLMIPSGNNIARLLARWDTGSRDEAAFVGKMNAAARALGMENTTYTDPSGLDERTVSTAVDQLKLAEEVMKSDAFRTIVAMPSADIPGLGRIHNNNDRLLLAGLNVTGVKTGSNTPAGGTLTWAAHKTVAGEARLILGTMMDQRAAGPDPNGADSLILVQDNSRKVIEAVREALTSATVVHKGQVVGRVDDRLGGRTALVAAEDLTAVGFAGQKLSVGFSDGGRSVPRTAKAGTVVGELTVGTGDGARRVPVALRTDLTAPTAGERLLRLG</sequence>
<dbReference type="AlphaFoldDB" id="A0A2S1T3I1"/>
<evidence type="ECO:0000256" key="5">
    <source>
        <dbReference type="ARBA" id="ARBA00022984"/>
    </source>
</evidence>
<dbReference type="InterPro" id="IPR018044">
    <property type="entry name" value="Peptidase_S11"/>
</dbReference>
<reference evidence="11 12" key="1">
    <citation type="submission" date="2018-05" db="EMBL/GenBank/DDBJ databases">
        <title>Complete genome sequence of sponge-derived Streptomyces sp. HNM0039.</title>
        <authorList>
            <person name="Huang X."/>
            <person name="Zhou S."/>
        </authorList>
    </citation>
    <scope>NUCLEOTIDE SEQUENCE [LARGE SCALE GENOMIC DNA]</scope>
    <source>
        <strain evidence="11 12">HNM0039</strain>
    </source>
</reference>
<dbReference type="InterPro" id="IPR001967">
    <property type="entry name" value="Peptidase_S11_N"/>
</dbReference>
<dbReference type="GO" id="GO:0006508">
    <property type="term" value="P:proteolysis"/>
    <property type="evidence" value="ECO:0007669"/>
    <property type="project" value="InterPro"/>
</dbReference>
<protein>
    <submittedName>
        <fullName evidence="11">Penicillin-binding protein</fullName>
    </submittedName>
</protein>
<dbReference type="PANTHER" id="PTHR21581">
    <property type="entry name" value="D-ALANYL-D-ALANINE CARBOXYPEPTIDASE"/>
    <property type="match status" value="1"/>
</dbReference>
<evidence type="ECO:0000259" key="10">
    <source>
        <dbReference type="Pfam" id="PF00768"/>
    </source>
</evidence>
<evidence type="ECO:0000256" key="9">
    <source>
        <dbReference type="RuleBase" id="RU004016"/>
    </source>
</evidence>
<evidence type="ECO:0000256" key="2">
    <source>
        <dbReference type="ARBA" id="ARBA00022729"/>
    </source>
</evidence>
<keyword evidence="3" id="KW-0378">Hydrolase</keyword>
<evidence type="ECO:0000256" key="1">
    <source>
        <dbReference type="ARBA" id="ARBA00007164"/>
    </source>
</evidence>
<evidence type="ECO:0000256" key="6">
    <source>
        <dbReference type="ARBA" id="ARBA00023316"/>
    </source>
</evidence>
<feature type="active site" description="Proton acceptor" evidence="7">
    <location>
        <position position="77"/>
    </location>
</feature>
<dbReference type="PANTHER" id="PTHR21581:SF33">
    <property type="entry name" value="D-ALANYL-D-ALANINE CARBOXYPEPTIDASE DACB"/>
    <property type="match status" value="1"/>
</dbReference>
<dbReference type="InterPro" id="IPR012338">
    <property type="entry name" value="Beta-lactam/transpept-like"/>
</dbReference>
<evidence type="ECO:0000256" key="7">
    <source>
        <dbReference type="PIRSR" id="PIRSR618044-1"/>
    </source>
</evidence>
<dbReference type="Proteomes" id="UP000244900">
    <property type="component" value="Chromosome"/>
</dbReference>
<dbReference type="PRINTS" id="PR00725">
    <property type="entry name" value="DADACBPTASE1"/>
</dbReference>
<feature type="active site" evidence="7">
    <location>
        <position position="139"/>
    </location>
</feature>
<evidence type="ECO:0000256" key="8">
    <source>
        <dbReference type="PIRSR" id="PIRSR618044-2"/>
    </source>
</evidence>
<keyword evidence="5" id="KW-0573">Peptidoglycan synthesis</keyword>
<dbReference type="Gene3D" id="3.40.710.10">
    <property type="entry name" value="DD-peptidase/beta-lactamase superfamily"/>
    <property type="match status" value="1"/>
</dbReference>
<dbReference type="KEGG" id="stir:DDW44_23085"/>
<accession>A0A2S1T3I1</accession>
<evidence type="ECO:0000256" key="3">
    <source>
        <dbReference type="ARBA" id="ARBA00022801"/>
    </source>
</evidence>
<dbReference type="OrthoDB" id="3530815at2"/>
<gene>
    <name evidence="11" type="ORF">DDW44_23085</name>
</gene>
<dbReference type="Pfam" id="PF00768">
    <property type="entry name" value="Peptidase_S11"/>
    <property type="match status" value="1"/>
</dbReference>
<dbReference type="GO" id="GO:0008360">
    <property type="term" value="P:regulation of cell shape"/>
    <property type="evidence" value="ECO:0007669"/>
    <property type="project" value="UniProtKB-KW"/>
</dbReference>
<dbReference type="GO" id="GO:0071555">
    <property type="term" value="P:cell wall organization"/>
    <property type="evidence" value="ECO:0007669"/>
    <property type="project" value="UniProtKB-KW"/>
</dbReference>
<organism evidence="11 12">
    <name type="scientific">Streptomyces tirandamycinicus</name>
    <dbReference type="NCBI Taxonomy" id="2174846"/>
    <lineage>
        <taxon>Bacteria</taxon>
        <taxon>Bacillati</taxon>
        <taxon>Actinomycetota</taxon>
        <taxon>Actinomycetes</taxon>
        <taxon>Kitasatosporales</taxon>
        <taxon>Streptomycetaceae</taxon>
        <taxon>Streptomyces</taxon>
    </lineage>
</organism>
<dbReference type="SUPFAM" id="SSF56601">
    <property type="entry name" value="beta-lactamase/transpeptidase-like"/>
    <property type="match status" value="1"/>
</dbReference>
<evidence type="ECO:0000313" key="12">
    <source>
        <dbReference type="Proteomes" id="UP000244900"/>
    </source>
</evidence>
<evidence type="ECO:0000256" key="4">
    <source>
        <dbReference type="ARBA" id="ARBA00022960"/>
    </source>
</evidence>
<keyword evidence="2" id="KW-0732">Signal</keyword>
<keyword evidence="6" id="KW-0961">Cell wall biogenesis/degradation</keyword>
<name>A0A2S1T3I1_9ACTN</name>
<proteinExistence type="inferred from homology"/>
<dbReference type="EMBL" id="CP029188">
    <property type="protein sequence ID" value="AWI33176.1"/>
    <property type="molecule type" value="Genomic_DNA"/>
</dbReference>
<comment type="similarity">
    <text evidence="1 9">Belongs to the peptidase S11 family.</text>
</comment>
<feature type="active site" description="Acyl-ester intermediate" evidence="7">
    <location>
        <position position="74"/>
    </location>
</feature>
<dbReference type="GO" id="GO:0009252">
    <property type="term" value="P:peptidoglycan biosynthetic process"/>
    <property type="evidence" value="ECO:0007669"/>
    <property type="project" value="UniProtKB-KW"/>
</dbReference>
<keyword evidence="4" id="KW-0133">Cell shape</keyword>
<feature type="domain" description="Peptidase S11 D-alanyl-D-alanine carboxypeptidase A N-terminal" evidence="10">
    <location>
        <begin position="67"/>
        <end position="273"/>
    </location>
</feature>
<keyword evidence="12" id="KW-1185">Reference proteome</keyword>
<evidence type="ECO:0000313" key="11">
    <source>
        <dbReference type="EMBL" id="AWI33176.1"/>
    </source>
</evidence>